<keyword evidence="4 7" id="KW-0067">ATP-binding</keyword>
<dbReference type="Proteomes" id="UP000297014">
    <property type="component" value="Unassembled WGS sequence"/>
</dbReference>
<dbReference type="AlphaFoldDB" id="J8QEU6"/>
<dbReference type="InterPro" id="IPR017871">
    <property type="entry name" value="ABC_transporter-like_CS"/>
</dbReference>
<keyword evidence="9" id="KW-1185">Reference proteome</keyword>
<dbReference type="GO" id="GO:0022857">
    <property type="term" value="F:transmembrane transporter activity"/>
    <property type="evidence" value="ECO:0007669"/>
    <property type="project" value="TreeGrafter"/>
</dbReference>
<gene>
    <name evidence="8" type="ORF">AJ85_04620</name>
    <name evidence="6" type="ORF">BalcAV0005</name>
    <name evidence="7" type="ORF">BALCAV_0208955</name>
</gene>
<dbReference type="Gene3D" id="3.40.50.300">
    <property type="entry name" value="P-loop containing nucleotide triphosphate hydrolases"/>
    <property type="match status" value="1"/>
</dbReference>
<evidence type="ECO:0000313" key="10">
    <source>
        <dbReference type="Proteomes" id="UP000297014"/>
    </source>
</evidence>
<dbReference type="GO" id="GO:0005524">
    <property type="term" value="F:ATP binding"/>
    <property type="evidence" value="ECO:0007669"/>
    <property type="project" value="UniProtKB-KW"/>
</dbReference>
<evidence type="ECO:0000256" key="4">
    <source>
        <dbReference type="ARBA" id="ARBA00022840"/>
    </source>
</evidence>
<dbReference type="SMART" id="SM00382">
    <property type="entry name" value="AAA"/>
    <property type="match status" value="1"/>
</dbReference>
<dbReference type="GO" id="GO:0005886">
    <property type="term" value="C:plasma membrane"/>
    <property type="evidence" value="ECO:0007669"/>
    <property type="project" value="TreeGrafter"/>
</dbReference>
<evidence type="ECO:0000256" key="2">
    <source>
        <dbReference type="ARBA" id="ARBA00022448"/>
    </source>
</evidence>
<dbReference type="EMBL" id="ALPT02000024">
    <property type="protein sequence ID" value="KGA97658.1"/>
    <property type="molecule type" value="Genomic_DNA"/>
</dbReference>
<evidence type="ECO:0000259" key="5">
    <source>
        <dbReference type="PROSITE" id="PS50893"/>
    </source>
</evidence>
<evidence type="ECO:0000313" key="6">
    <source>
        <dbReference type="EMBL" id="AFV25605.1"/>
    </source>
</evidence>
<protein>
    <submittedName>
        <fullName evidence="6">Efflux transporter</fullName>
    </submittedName>
    <submittedName>
        <fullName evidence="7">Macrolide ABC transporter ATP-binding protein</fullName>
    </submittedName>
</protein>
<dbReference type="InterPro" id="IPR003439">
    <property type="entry name" value="ABC_transporter-like_ATP-bd"/>
</dbReference>
<dbReference type="InterPro" id="IPR003593">
    <property type="entry name" value="AAA+_ATPase"/>
</dbReference>
<evidence type="ECO:0000313" key="9">
    <source>
        <dbReference type="Proteomes" id="UP000002754"/>
    </source>
</evidence>
<reference evidence="6" key="1">
    <citation type="submission" date="2012-07" db="EMBL/GenBank/DDBJ databases">
        <title>A Draft Genome for Bacillus alcalophilus strain ATCC 27647.</title>
        <authorList>
            <person name="Attie O."/>
            <person name="Jayaprakash A."/>
            <person name="Sachidanandam R."/>
            <person name="Shah H."/>
            <person name="Paulsen I."/>
            <person name="Morino M."/>
            <person name="Ito M."/>
            <person name="Krulwich T."/>
        </authorList>
    </citation>
    <scope>NUCLEOTIDE SEQUENCE</scope>
    <source>
        <strain evidence="6">ATCC 27647</strain>
    </source>
</reference>
<dbReference type="STRING" id="1218173.BALCAV_0208955"/>
<dbReference type="PROSITE" id="PS50893">
    <property type="entry name" value="ABC_TRANSPORTER_2"/>
    <property type="match status" value="1"/>
</dbReference>
<keyword evidence="2" id="KW-0813">Transport</keyword>
<reference evidence="8 10" key="3">
    <citation type="submission" date="2014-01" db="EMBL/GenBank/DDBJ databases">
        <title>Draft genome sequencing of Bacillus alcalophilus CGMCC 1.3604.</title>
        <authorList>
            <person name="Yang J."/>
            <person name="Diao L."/>
            <person name="Yang S."/>
        </authorList>
    </citation>
    <scope>NUCLEOTIDE SEQUENCE [LARGE SCALE GENOMIC DNA]</scope>
    <source>
        <strain evidence="8 10">CGMCC 1.3604</strain>
    </source>
</reference>
<dbReference type="FunFam" id="3.40.50.300:FF:000032">
    <property type="entry name" value="Export ABC transporter ATP-binding protein"/>
    <property type="match status" value="1"/>
</dbReference>
<evidence type="ECO:0000256" key="1">
    <source>
        <dbReference type="ARBA" id="ARBA00005417"/>
    </source>
</evidence>
<dbReference type="CDD" id="cd03255">
    <property type="entry name" value="ABC_MJ0796_LolCDE_FtsE"/>
    <property type="match status" value="1"/>
</dbReference>
<evidence type="ECO:0000313" key="7">
    <source>
        <dbReference type="EMBL" id="KGA97658.1"/>
    </source>
</evidence>
<name>J8QEU6_ALKAL</name>
<dbReference type="GO" id="GO:0098796">
    <property type="term" value="C:membrane protein complex"/>
    <property type="evidence" value="ECO:0007669"/>
    <property type="project" value="UniProtKB-ARBA"/>
</dbReference>
<accession>J8QEU6</accession>
<dbReference type="InterPro" id="IPR017911">
    <property type="entry name" value="MacB-like_ATP-bd"/>
</dbReference>
<evidence type="ECO:0000313" key="8">
    <source>
        <dbReference type="EMBL" id="THG91469.1"/>
    </source>
</evidence>
<feature type="domain" description="ABC transporter" evidence="5">
    <location>
        <begin position="2"/>
        <end position="234"/>
    </location>
</feature>
<dbReference type="EMBL" id="JALP01000067">
    <property type="protein sequence ID" value="THG91469.1"/>
    <property type="molecule type" value="Genomic_DNA"/>
</dbReference>
<dbReference type="OrthoDB" id="9791546at2"/>
<dbReference type="PROSITE" id="PS00211">
    <property type="entry name" value="ABC_TRANSPORTER_1"/>
    <property type="match status" value="1"/>
</dbReference>
<dbReference type="PANTHER" id="PTHR24220">
    <property type="entry name" value="IMPORT ATP-BINDING PROTEIN"/>
    <property type="match status" value="1"/>
</dbReference>
<dbReference type="GO" id="GO:0016887">
    <property type="term" value="F:ATP hydrolysis activity"/>
    <property type="evidence" value="ECO:0007669"/>
    <property type="project" value="InterPro"/>
</dbReference>
<dbReference type="Proteomes" id="UP000002754">
    <property type="component" value="Unassembled WGS sequence"/>
</dbReference>
<dbReference type="InterPro" id="IPR015854">
    <property type="entry name" value="ABC_transpr_LolD-like"/>
</dbReference>
<dbReference type="EMBL" id="JX399182">
    <property type="protein sequence ID" value="AFV25605.1"/>
    <property type="molecule type" value="Genomic_DNA"/>
</dbReference>
<sequence>MISLKNINKSYKIGKEEVPILRNIDLQIKEGEFLAIMGPSGSGKSTLMNILGCLDKPTKGSYQLDEMDMIAGREGKLATIRNEEIGFVFQTFHLLPRLTALQNVELPLVYAGVKKKERRKRALDVLGKVGLADRVGFSPTRLSGGQKQRVAIARALVNEPRFILADEPTGALDTKTGEQILKLFAELNEEGVTIIMITHDKEVAEKADRIVYIRDGELLGQEREEVEGKDGVRV</sequence>
<dbReference type="InterPro" id="IPR027417">
    <property type="entry name" value="P-loop_NTPase"/>
</dbReference>
<comment type="similarity">
    <text evidence="1">Belongs to the ABC transporter superfamily.</text>
</comment>
<dbReference type="eggNOG" id="COG1136">
    <property type="taxonomic scope" value="Bacteria"/>
</dbReference>
<dbReference type="RefSeq" id="WP_004426873.1">
    <property type="nucleotide sequence ID" value="NZ_ALPT02000024.1"/>
</dbReference>
<dbReference type="SUPFAM" id="SSF52540">
    <property type="entry name" value="P-loop containing nucleoside triphosphate hydrolases"/>
    <property type="match status" value="1"/>
</dbReference>
<keyword evidence="3" id="KW-0547">Nucleotide-binding</keyword>
<proteinExistence type="inferred from homology"/>
<dbReference type="PANTHER" id="PTHR24220:SF692">
    <property type="entry name" value="ABC TRANSPORTER DOMAIN-CONTAINING PROTEIN"/>
    <property type="match status" value="1"/>
</dbReference>
<dbReference type="Pfam" id="PF00005">
    <property type="entry name" value="ABC_tran"/>
    <property type="match status" value="1"/>
</dbReference>
<evidence type="ECO:0000256" key="3">
    <source>
        <dbReference type="ARBA" id="ARBA00022741"/>
    </source>
</evidence>
<organism evidence="7 9">
    <name type="scientific">Alkalihalobacillus alcalophilus ATCC 27647 = CGMCC 1.3604</name>
    <dbReference type="NCBI Taxonomy" id="1218173"/>
    <lineage>
        <taxon>Bacteria</taxon>
        <taxon>Bacillati</taxon>
        <taxon>Bacillota</taxon>
        <taxon>Bacilli</taxon>
        <taxon>Bacillales</taxon>
        <taxon>Bacillaceae</taxon>
        <taxon>Alkalihalobacillus</taxon>
    </lineage>
</organism>
<reference evidence="7 9" key="2">
    <citation type="journal article" date="2014" name="Genome Announc.">
        <title>Draft Genome Sequence of Bacillus alcalophilus AV1934, a Classic Alkaliphile Isolated from Human Feces in 1934.</title>
        <authorList>
            <person name="Attie O."/>
            <person name="Jayaprakash A."/>
            <person name="Shah H."/>
            <person name="Paulsen I.T."/>
            <person name="Morino M."/>
            <person name="Takahashi Y."/>
            <person name="Narumi I."/>
            <person name="Sachidanandam R."/>
            <person name="Satoh K."/>
            <person name="Ito M."/>
            <person name="Krulwich T.A."/>
        </authorList>
    </citation>
    <scope>NUCLEOTIDE SEQUENCE [LARGE SCALE GENOMIC DNA]</scope>
    <source>
        <strain evidence="7 9">AV1934</strain>
    </source>
</reference>